<proteinExistence type="predicted"/>
<dbReference type="NCBIfam" id="NF033632">
    <property type="entry name" value="SLATT_4"/>
    <property type="match status" value="1"/>
</dbReference>
<keyword evidence="4" id="KW-1185">Reference proteome</keyword>
<protein>
    <recommendedName>
        <fullName evidence="2">SMODS and SLOG-associating 2TM effector domain-containing protein</fullName>
    </recommendedName>
</protein>
<evidence type="ECO:0000259" key="2">
    <source>
        <dbReference type="Pfam" id="PF18186"/>
    </source>
</evidence>
<dbReference type="Pfam" id="PF18186">
    <property type="entry name" value="SLATT_4"/>
    <property type="match status" value="1"/>
</dbReference>
<dbReference type="STRING" id="1247936.BN2475_580006"/>
<evidence type="ECO:0000313" key="4">
    <source>
        <dbReference type="Proteomes" id="UP000187012"/>
    </source>
</evidence>
<accession>A0A1N7SDX0</accession>
<dbReference type="OrthoDB" id="1099722at2"/>
<feature type="transmembrane region" description="Helical" evidence="1">
    <location>
        <begin position="76"/>
        <end position="94"/>
    </location>
</feature>
<feature type="transmembrane region" description="Helical" evidence="1">
    <location>
        <begin position="49"/>
        <end position="70"/>
    </location>
</feature>
<keyword evidence="1" id="KW-0812">Transmembrane</keyword>
<evidence type="ECO:0000256" key="1">
    <source>
        <dbReference type="SAM" id="Phobius"/>
    </source>
</evidence>
<feature type="domain" description="SMODS and SLOG-associating 2TM effector" evidence="2">
    <location>
        <begin position="18"/>
        <end position="181"/>
    </location>
</feature>
<reference evidence="3 4" key="1">
    <citation type="submission" date="2016-12" db="EMBL/GenBank/DDBJ databases">
        <authorList>
            <person name="Song W.-J."/>
            <person name="Kurnit D.M."/>
        </authorList>
    </citation>
    <scope>NUCLEOTIDE SEQUENCE [LARGE SCALE GENOMIC DNA]</scope>
    <source>
        <strain evidence="3 4">STM7296</strain>
    </source>
</reference>
<dbReference type="AlphaFoldDB" id="A0A1N7SDX0"/>
<sequence>MEQHFRSNDAQATPPASLEGQLREMYARAAYTHKTHEKMADRYISRYKLIKTTEIVLSAVTTSSLLLAVLGDTHPFTLVGAVLSTVLLGFTLYFKEASLGEQAQKHTIVASKLWGVREALLSLLVDMNDGRAADEIRAARDRLNESLEDIYKAAPRTNSKAYGDAQKALKHSEELFFTDDELDRMLPKELRSKRHQP</sequence>
<keyword evidence="1" id="KW-0472">Membrane</keyword>
<dbReference type="Proteomes" id="UP000187012">
    <property type="component" value="Unassembled WGS sequence"/>
</dbReference>
<gene>
    <name evidence="3" type="ORF">BN2475_580006</name>
</gene>
<keyword evidence="1" id="KW-1133">Transmembrane helix</keyword>
<organism evidence="3 4">
    <name type="scientific">Paraburkholderia ribeironis</name>
    <dbReference type="NCBI Taxonomy" id="1247936"/>
    <lineage>
        <taxon>Bacteria</taxon>
        <taxon>Pseudomonadati</taxon>
        <taxon>Pseudomonadota</taxon>
        <taxon>Betaproteobacteria</taxon>
        <taxon>Burkholderiales</taxon>
        <taxon>Burkholderiaceae</taxon>
        <taxon>Paraburkholderia</taxon>
    </lineage>
</organism>
<evidence type="ECO:0000313" key="3">
    <source>
        <dbReference type="EMBL" id="SIT45605.1"/>
    </source>
</evidence>
<dbReference type="InterPro" id="IPR040811">
    <property type="entry name" value="SLATT_4"/>
</dbReference>
<dbReference type="EMBL" id="CYGX02000058">
    <property type="protein sequence ID" value="SIT45605.1"/>
    <property type="molecule type" value="Genomic_DNA"/>
</dbReference>
<dbReference type="RefSeq" id="WP_094782023.1">
    <property type="nucleotide sequence ID" value="NZ_CYGX02000058.1"/>
</dbReference>
<name>A0A1N7SDX0_9BURK</name>